<organism evidence="1 2">
    <name type="scientific">Allocatelliglobosispora scoriae</name>
    <dbReference type="NCBI Taxonomy" id="643052"/>
    <lineage>
        <taxon>Bacteria</taxon>
        <taxon>Bacillati</taxon>
        <taxon>Actinomycetota</taxon>
        <taxon>Actinomycetes</taxon>
        <taxon>Micromonosporales</taxon>
        <taxon>Micromonosporaceae</taxon>
        <taxon>Allocatelliglobosispora</taxon>
    </lineage>
</organism>
<gene>
    <name evidence="1" type="ORF">F4553_000341</name>
</gene>
<name>A0A841BJK2_9ACTN</name>
<proteinExistence type="predicted"/>
<dbReference type="AlphaFoldDB" id="A0A841BJK2"/>
<dbReference type="Proteomes" id="UP000587527">
    <property type="component" value="Unassembled WGS sequence"/>
</dbReference>
<accession>A0A841BJK2</accession>
<reference evidence="1 2" key="1">
    <citation type="submission" date="2020-08" db="EMBL/GenBank/DDBJ databases">
        <title>Sequencing the genomes of 1000 actinobacteria strains.</title>
        <authorList>
            <person name="Klenk H.-P."/>
        </authorList>
    </citation>
    <scope>NUCLEOTIDE SEQUENCE [LARGE SCALE GENOMIC DNA]</scope>
    <source>
        <strain evidence="1 2">DSM 45362</strain>
    </source>
</reference>
<keyword evidence="2" id="KW-1185">Reference proteome</keyword>
<evidence type="ECO:0000313" key="1">
    <source>
        <dbReference type="EMBL" id="MBB5866962.1"/>
    </source>
</evidence>
<sequence length="36" mass="3883">MFKTLVCFALFFIAVGAAGAYFARQRNSRGNGPGSR</sequence>
<dbReference type="EMBL" id="JACHMN010000001">
    <property type="protein sequence ID" value="MBB5866962.1"/>
    <property type="molecule type" value="Genomic_DNA"/>
</dbReference>
<comment type="caution">
    <text evidence="1">The sequence shown here is derived from an EMBL/GenBank/DDBJ whole genome shotgun (WGS) entry which is preliminary data.</text>
</comment>
<protein>
    <submittedName>
        <fullName evidence="1">Uncharacterized protein</fullName>
    </submittedName>
</protein>
<evidence type="ECO:0000313" key="2">
    <source>
        <dbReference type="Proteomes" id="UP000587527"/>
    </source>
</evidence>